<dbReference type="InterPro" id="IPR005702">
    <property type="entry name" value="Wzc-like_C"/>
</dbReference>
<evidence type="ECO:0000256" key="17">
    <source>
        <dbReference type="SAM" id="Phobius"/>
    </source>
</evidence>
<keyword evidence="14" id="KW-0829">Tyrosine-protein kinase</keyword>
<keyword evidence="7" id="KW-0808">Transferase</keyword>
<comment type="similarity">
    <text evidence="3">Belongs to the etk/wzc family.</text>
</comment>
<dbReference type="Gene3D" id="3.40.50.300">
    <property type="entry name" value="P-loop containing nucleotide triphosphate hydrolases"/>
    <property type="match status" value="1"/>
</dbReference>
<evidence type="ECO:0000313" key="21">
    <source>
        <dbReference type="EMBL" id="MBB4053766.1"/>
    </source>
</evidence>
<evidence type="ECO:0000256" key="16">
    <source>
        <dbReference type="SAM" id="Coils"/>
    </source>
</evidence>
<feature type="coiled-coil region" evidence="16">
    <location>
        <begin position="318"/>
        <end position="390"/>
    </location>
</feature>
<dbReference type="InterPro" id="IPR032807">
    <property type="entry name" value="GNVR"/>
</dbReference>
<evidence type="ECO:0000256" key="4">
    <source>
        <dbReference type="ARBA" id="ARBA00011903"/>
    </source>
</evidence>
<evidence type="ECO:0000256" key="7">
    <source>
        <dbReference type="ARBA" id="ARBA00022679"/>
    </source>
</evidence>
<feature type="domain" description="Polysaccharide chain length determinant N-terminal" evidence="18">
    <location>
        <begin position="5"/>
        <end position="95"/>
    </location>
</feature>
<dbReference type="PANTHER" id="PTHR32309:SF13">
    <property type="entry name" value="FERRIC ENTEROBACTIN TRANSPORT PROTEIN FEPE"/>
    <property type="match status" value="1"/>
</dbReference>
<evidence type="ECO:0000256" key="10">
    <source>
        <dbReference type="ARBA" id="ARBA00022777"/>
    </source>
</evidence>
<evidence type="ECO:0000256" key="8">
    <source>
        <dbReference type="ARBA" id="ARBA00022692"/>
    </source>
</evidence>
<dbReference type="Pfam" id="PF13614">
    <property type="entry name" value="AAA_31"/>
    <property type="match status" value="1"/>
</dbReference>
<comment type="subcellular location">
    <subcellularLocation>
        <location evidence="1">Cell inner membrane</location>
        <topology evidence="1">Multi-pass membrane protein</topology>
    </subcellularLocation>
</comment>
<evidence type="ECO:0000259" key="20">
    <source>
        <dbReference type="Pfam" id="PF13807"/>
    </source>
</evidence>
<dbReference type="PANTHER" id="PTHR32309">
    <property type="entry name" value="TYROSINE-PROTEIN KINASE"/>
    <property type="match status" value="1"/>
</dbReference>
<organism evidence="21 22">
    <name type="scientific">Devosia subaequoris</name>
    <dbReference type="NCBI Taxonomy" id="395930"/>
    <lineage>
        <taxon>Bacteria</taxon>
        <taxon>Pseudomonadati</taxon>
        <taxon>Pseudomonadota</taxon>
        <taxon>Alphaproteobacteria</taxon>
        <taxon>Hyphomicrobiales</taxon>
        <taxon>Devosiaceae</taxon>
        <taxon>Devosia</taxon>
    </lineage>
</organism>
<dbReference type="CDD" id="cd05387">
    <property type="entry name" value="BY-kinase"/>
    <property type="match status" value="1"/>
</dbReference>
<keyword evidence="22" id="KW-1185">Reference proteome</keyword>
<proteinExistence type="inferred from homology"/>
<dbReference type="EMBL" id="JACIEW010000010">
    <property type="protein sequence ID" value="MBB4053766.1"/>
    <property type="molecule type" value="Genomic_DNA"/>
</dbReference>
<evidence type="ECO:0000256" key="6">
    <source>
        <dbReference type="ARBA" id="ARBA00022519"/>
    </source>
</evidence>
<comment type="caution">
    <text evidence="21">The sequence shown here is derived from an EMBL/GenBank/DDBJ whole genome shotgun (WGS) entry which is preliminary data.</text>
</comment>
<evidence type="ECO:0000256" key="15">
    <source>
        <dbReference type="ARBA" id="ARBA00051245"/>
    </source>
</evidence>
<keyword evidence="9" id="KW-0547">Nucleotide-binding</keyword>
<protein>
    <recommendedName>
        <fullName evidence="4">non-specific protein-tyrosine kinase</fullName>
        <ecNumber evidence="4">2.7.10.2</ecNumber>
    </recommendedName>
</protein>
<feature type="transmembrane region" description="Helical" evidence="17">
    <location>
        <begin position="19"/>
        <end position="44"/>
    </location>
</feature>
<name>A0A7W6IRA5_9HYPH</name>
<evidence type="ECO:0000256" key="9">
    <source>
        <dbReference type="ARBA" id="ARBA00022741"/>
    </source>
</evidence>
<evidence type="ECO:0000256" key="11">
    <source>
        <dbReference type="ARBA" id="ARBA00022840"/>
    </source>
</evidence>
<evidence type="ECO:0000256" key="14">
    <source>
        <dbReference type="ARBA" id="ARBA00023137"/>
    </source>
</evidence>
<feature type="domain" description="Tyrosine-protein kinase G-rich" evidence="20">
    <location>
        <begin position="360"/>
        <end position="436"/>
    </location>
</feature>
<feature type="domain" description="AAA" evidence="19">
    <location>
        <begin position="526"/>
        <end position="640"/>
    </location>
</feature>
<evidence type="ECO:0000313" key="22">
    <source>
        <dbReference type="Proteomes" id="UP000547011"/>
    </source>
</evidence>
<dbReference type="GO" id="GO:0005886">
    <property type="term" value="C:plasma membrane"/>
    <property type="evidence" value="ECO:0007669"/>
    <property type="project" value="UniProtKB-SubCell"/>
</dbReference>
<keyword evidence="13 17" id="KW-0472">Membrane</keyword>
<evidence type="ECO:0000259" key="18">
    <source>
        <dbReference type="Pfam" id="PF02706"/>
    </source>
</evidence>
<dbReference type="Pfam" id="PF13807">
    <property type="entry name" value="GNVR"/>
    <property type="match status" value="1"/>
</dbReference>
<evidence type="ECO:0000256" key="1">
    <source>
        <dbReference type="ARBA" id="ARBA00004429"/>
    </source>
</evidence>
<evidence type="ECO:0000256" key="2">
    <source>
        <dbReference type="ARBA" id="ARBA00007316"/>
    </source>
</evidence>
<accession>A0A7W6IRA5</accession>
<evidence type="ECO:0000256" key="13">
    <source>
        <dbReference type="ARBA" id="ARBA00023136"/>
    </source>
</evidence>
<evidence type="ECO:0000256" key="5">
    <source>
        <dbReference type="ARBA" id="ARBA00022475"/>
    </source>
</evidence>
<gene>
    <name evidence="21" type="ORF">GGR20_003428</name>
</gene>
<dbReference type="Pfam" id="PF02706">
    <property type="entry name" value="Wzz"/>
    <property type="match status" value="1"/>
</dbReference>
<dbReference type="AlphaFoldDB" id="A0A7W6IRA5"/>
<dbReference type="InterPro" id="IPR027417">
    <property type="entry name" value="P-loop_NTPase"/>
</dbReference>
<keyword evidence="10" id="KW-0418">Kinase</keyword>
<dbReference type="InterPro" id="IPR050445">
    <property type="entry name" value="Bact_polysacc_biosynth/exp"/>
</dbReference>
<dbReference type="EC" id="2.7.10.2" evidence="4"/>
<keyword evidence="8 17" id="KW-0812">Transmembrane</keyword>
<keyword evidence="6" id="KW-0997">Cell inner membrane</keyword>
<evidence type="ECO:0000259" key="19">
    <source>
        <dbReference type="Pfam" id="PF13614"/>
    </source>
</evidence>
<evidence type="ECO:0000256" key="12">
    <source>
        <dbReference type="ARBA" id="ARBA00022989"/>
    </source>
</evidence>
<reference evidence="21 22" key="1">
    <citation type="submission" date="2020-08" db="EMBL/GenBank/DDBJ databases">
        <title>Genomic Encyclopedia of Type Strains, Phase IV (KMG-IV): sequencing the most valuable type-strain genomes for metagenomic binning, comparative biology and taxonomic classification.</title>
        <authorList>
            <person name="Goeker M."/>
        </authorList>
    </citation>
    <scope>NUCLEOTIDE SEQUENCE [LARGE SCALE GENOMIC DNA]</scope>
    <source>
        <strain evidence="21 22">DSM 23447</strain>
    </source>
</reference>
<dbReference type="InterPro" id="IPR025669">
    <property type="entry name" value="AAA_dom"/>
</dbReference>
<keyword evidence="16" id="KW-0175">Coiled coil</keyword>
<comment type="catalytic activity">
    <reaction evidence="15">
        <text>L-tyrosyl-[protein] + ATP = O-phospho-L-tyrosyl-[protein] + ADP + H(+)</text>
        <dbReference type="Rhea" id="RHEA:10596"/>
        <dbReference type="Rhea" id="RHEA-COMP:10136"/>
        <dbReference type="Rhea" id="RHEA-COMP:20101"/>
        <dbReference type="ChEBI" id="CHEBI:15378"/>
        <dbReference type="ChEBI" id="CHEBI:30616"/>
        <dbReference type="ChEBI" id="CHEBI:46858"/>
        <dbReference type="ChEBI" id="CHEBI:61978"/>
        <dbReference type="ChEBI" id="CHEBI:456216"/>
        <dbReference type="EC" id="2.7.10.2"/>
    </reaction>
</comment>
<keyword evidence="11" id="KW-0067">ATP-binding</keyword>
<dbReference type="GO" id="GO:0004713">
    <property type="term" value="F:protein tyrosine kinase activity"/>
    <property type="evidence" value="ECO:0007669"/>
    <property type="project" value="TreeGrafter"/>
</dbReference>
<keyword evidence="12 17" id="KW-1133">Transmembrane helix</keyword>
<evidence type="ECO:0000256" key="3">
    <source>
        <dbReference type="ARBA" id="ARBA00008883"/>
    </source>
</evidence>
<dbReference type="InterPro" id="IPR003856">
    <property type="entry name" value="LPS_length_determ_N"/>
</dbReference>
<dbReference type="RefSeq" id="WP_183312516.1">
    <property type="nucleotide sequence ID" value="NZ_JACIEW010000010.1"/>
</dbReference>
<comment type="similarity">
    <text evidence="2">Belongs to the CpsD/CapB family.</text>
</comment>
<dbReference type="Proteomes" id="UP000547011">
    <property type="component" value="Unassembled WGS sequence"/>
</dbReference>
<keyword evidence="5" id="KW-1003">Cell membrane</keyword>
<dbReference type="SUPFAM" id="SSF52540">
    <property type="entry name" value="P-loop containing nucleoside triphosphate hydrolases"/>
    <property type="match status" value="1"/>
</dbReference>
<sequence length="713" mass="77094">MEESEIDIRGILSLLRRRLVLIVATTVVVVGVATSVAFTLTPLYSASALVMVDPSRKNILDDSAISGNSSAADNARIDSEVELARSDNVLLKVIQREQLVNDDEFGVSIGLTARLLSFLGVPIPDLPTGDEALNQVLAKLRNAVSVQRRGLTYLISLQVRSEDRQKAAELANALAEVYIEDQLSSKVSGALGSLTVIQSRLEQARSAIVSSETTYDRFISDNIDAISRDSGRSDLANMQARIAALEGARQQSATLASTVQTAIAQADINAIVSNLESDAVGALEAQRQRLQRDLSAPSANASEIDLREELARIEQSILDAAGSEVSALQDEVQQVQDQTANLRQELRSEVIGSALSPDTLTQIFQLQQNAELARRQYQTLLSRAQDLEAQADLQLADSRVVSTALAPNSASFPNTRLIILLAGLAGLGLGVALAFLYENLIGGFTSDEQVATVLKRPLAATIPRQTGRVETESRADLVVTSPLSIFSESIRRARVAFDQAMRLSRRGDDPSRSGKVLMVTSSNPNEGKTTLALAIARSASMAGQSVLLIDCDLRKPSVHRHLGIEPATGLQELLQSEEPDYSESLPQIIVQDPYSNASVIVGSRRSSVPTDQLLANATFQRLLNAARRSFDFVVLDTPPVGPVVDPLYICQQSDAIAFVVKWASTSQSDVKKNIAALEDASDGRVPVLVTLTQQEQSRSEYYKKYSGYYSYST</sequence>